<reference evidence="3 4" key="2">
    <citation type="submission" date="2024-10" db="EMBL/GenBank/DDBJ databases">
        <authorList>
            <person name="Ryan C."/>
        </authorList>
    </citation>
    <scope>NUCLEOTIDE SEQUENCE [LARGE SCALE GENOMIC DNA]</scope>
</reference>
<accession>A0ABC9D0Y9</accession>
<dbReference type="Pfam" id="PF23622">
    <property type="entry name" value="LRR_At1g61320_AtMIF1"/>
    <property type="match status" value="1"/>
</dbReference>
<dbReference type="InterPro" id="IPR053772">
    <property type="entry name" value="At1g61320/At1g61330-like"/>
</dbReference>
<reference evidence="4" key="1">
    <citation type="submission" date="2024-06" db="EMBL/GenBank/DDBJ databases">
        <authorList>
            <person name="Ryan C."/>
        </authorList>
    </citation>
    <scope>NUCLEOTIDE SEQUENCE [LARGE SCALE GENOMIC DNA]</scope>
</reference>
<gene>
    <name evidence="3" type="ORF">URODEC1_LOCUS80494</name>
</gene>
<dbReference type="Proteomes" id="UP001497457">
    <property type="component" value="Chromosome 31b"/>
</dbReference>
<evidence type="ECO:0000259" key="2">
    <source>
        <dbReference type="Pfam" id="PF23622"/>
    </source>
</evidence>
<evidence type="ECO:0000313" key="4">
    <source>
        <dbReference type="Proteomes" id="UP001497457"/>
    </source>
</evidence>
<evidence type="ECO:0000256" key="1">
    <source>
        <dbReference type="SAM" id="MobiDB-lite"/>
    </source>
</evidence>
<sequence>MLKQERRRRRRIQARNGSITDGHSQPGERSTCSGPHLPEDIWCLIHSLMPLRDSARSACVSGTFLHSWRCRPILTFNEETLGTGVKILKIVILDYYKVNACRLNSWLESAIRPGIEEVTLLLSEKHRLEYIFPCSIFLDGCGNSIRYLHLSYCTLRPTVGFDYLRSLTKLHLFEVCITGDELGCLISNSFALEKLELRYCLELFCLKIPFWLERFSYLRIAECNKLQVIESTAPNLFTVEFFGEPVQLIFGESSQVKNLMLEYSFEPNAVSYAITKLPSIAPHLETLTLYSTCERVNAPMVADKFLHLKHLDIYIGDDDDEPVAFVYDYLSLVSFLDASPALESFSLSVDPDDMKHDSVFGDTSSIRQIPRHRHDRLKKVQVDGFFSAKSMFELICHIIETATSLESLMLDCIYGEETGGGTVRCSASKFSKCRRRSKRMILEAHKALSVINRYIVGRIPPAVKLSVGEPCSRCHAIDVELL</sequence>
<dbReference type="PANTHER" id="PTHR34145:SF78">
    <property type="entry name" value="FBD DOMAIN-CONTAINING PROTEIN"/>
    <property type="match status" value="1"/>
</dbReference>
<dbReference type="SUPFAM" id="SSF52047">
    <property type="entry name" value="RNI-like"/>
    <property type="match status" value="1"/>
</dbReference>
<evidence type="ECO:0000313" key="3">
    <source>
        <dbReference type="EMBL" id="CAL5029646.1"/>
    </source>
</evidence>
<proteinExistence type="predicted"/>
<feature type="compositionally biased region" description="Basic residues" evidence="1">
    <location>
        <begin position="1"/>
        <end position="13"/>
    </location>
</feature>
<dbReference type="PANTHER" id="PTHR34145">
    <property type="entry name" value="OS02G0105600 PROTEIN"/>
    <property type="match status" value="1"/>
</dbReference>
<feature type="domain" description="At1g61320/AtMIF1 LRR" evidence="2">
    <location>
        <begin position="82"/>
        <end position="472"/>
    </location>
</feature>
<organism evidence="3 4">
    <name type="scientific">Urochloa decumbens</name>
    <dbReference type="NCBI Taxonomy" id="240449"/>
    <lineage>
        <taxon>Eukaryota</taxon>
        <taxon>Viridiplantae</taxon>
        <taxon>Streptophyta</taxon>
        <taxon>Embryophyta</taxon>
        <taxon>Tracheophyta</taxon>
        <taxon>Spermatophyta</taxon>
        <taxon>Magnoliopsida</taxon>
        <taxon>Liliopsida</taxon>
        <taxon>Poales</taxon>
        <taxon>Poaceae</taxon>
        <taxon>PACMAD clade</taxon>
        <taxon>Panicoideae</taxon>
        <taxon>Panicodae</taxon>
        <taxon>Paniceae</taxon>
        <taxon>Melinidinae</taxon>
        <taxon>Urochloa</taxon>
    </lineage>
</organism>
<protein>
    <recommendedName>
        <fullName evidence="2">At1g61320/AtMIF1 LRR domain-containing protein</fullName>
    </recommendedName>
</protein>
<dbReference type="SUPFAM" id="SSF81383">
    <property type="entry name" value="F-box domain"/>
    <property type="match status" value="1"/>
</dbReference>
<dbReference type="InterPro" id="IPR055357">
    <property type="entry name" value="LRR_At1g61320_AtMIF1"/>
</dbReference>
<dbReference type="Gene3D" id="3.80.10.10">
    <property type="entry name" value="Ribonuclease Inhibitor"/>
    <property type="match status" value="1"/>
</dbReference>
<dbReference type="AlphaFoldDB" id="A0ABC9D0Y9"/>
<keyword evidence="4" id="KW-1185">Reference proteome</keyword>
<dbReference type="EMBL" id="OZ075141">
    <property type="protein sequence ID" value="CAL5029646.1"/>
    <property type="molecule type" value="Genomic_DNA"/>
</dbReference>
<feature type="compositionally biased region" description="Polar residues" evidence="1">
    <location>
        <begin position="15"/>
        <end position="33"/>
    </location>
</feature>
<dbReference type="InterPro" id="IPR036047">
    <property type="entry name" value="F-box-like_dom_sf"/>
</dbReference>
<feature type="region of interest" description="Disordered" evidence="1">
    <location>
        <begin position="1"/>
        <end position="33"/>
    </location>
</feature>
<dbReference type="InterPro" id="IPR032675">
    <property type="entry name" value="LRR_dom_sf"/>
</dbReference>
<name>A0ABC9D0Y9_9POAL</name>